<feature type="region of interest" description="Disordered" evidence="3">
    <location>
        <begin position="246"/>
        <end position="268"/>
    </location>
</feature>
<dbReference type="CDD" id="cd23767">
    <property type="entry name" value="IQCD"/>
    <property type="match status" value="1"/>
</dbReference>
<feature type="region of interest" description="Disordered" evidence="3">
    <location>
        <begin position="1176"/>
        <end position="1211"/>
    </location>
</feature>
<feature type="region of interest" description="Disordered" evidence="3">
    <location>
        <begin position="202"/>
        <end position="230"/>
    </location>
</feature>
<name>A0A8K1FM51_PYTOL</name>
<evidence type="ECO:0000256" key="1">
    <source>
        <dbReference type="ARBA" id="ARBA00023054"/>
    </source>
</evidence>
<feature type="coiled-coil region" evidence="2">
    <location>
        <begin position="1598"/>
        <end position="1625"/>
    </location>
</feature>
<dbReference type="PANTHER" id="PTHR15073:SF1">
    <property type="entry name" value="RETICULOCYTE-BINDING PROTEIN HOMOLOG 2A"/>
    <property type="match status" value="1"/>
</dbReference>
<evidence type="ECO:0000313" key="4">
    <source>
        <dbReference type="EMBL" id="TMW64502.1"/>
    </source>
</evidence>
<dbReference type="EMBL" id="SPLM01000039">
    <property type="protein sequence ID" value="TMW64502.1"/>
    <property type="molecule type" value="Genomic_DNA"/>
</dbReference>
<dbReference type="InterPro" id="IPR000048">
    <property type="entry name" value="IQ_motif_EF-hand-BS"/>
</dbReference>
<dbReference type="SUPFAM" id="SSF53474">
    <property type="entry name" value="alpha/beta-Hydrolases"/>
    <property type="match status" value="1"/>
</dbReference>
<keyword evidence="5" id="KW-1185">Reference proteome</keyword>
<gene>
    <name evidence="4" type="ORF">Poli38472_011382</name>
</gene>
<evidence type="ECO:0000256" key="3">
    <source>
        <dbReference type="SAM" id="MobiDB-lite"/>
    </source>
</evidence>
<proteinExistence type="predicted"/>
<evidence type="ECO:0008006" key="6">
    <source>
        <dbReference type="Google" id="ProtNLM"/>
    </source>
</evidence>
<feature type="coiled-coil region" evidence="2">
    <location>
        <begin position="925"/>
        <end position="955"/>
    </location>
</feature>
<protein>
    <recommendedName>
        <fullName evidence="6">EF-hand domain-containing protein</fullName>
    </recommendedName>
</protein>
<dbReference type="SMART" id="SM00015">
    <property type="entry name" value="IQ"/>
    <property type="match status" value="2"/>
</dbReference>
<dbReference type="Proteomes" id="UP000794436">
    <property type="component" value="Unassembled WGS sequence"/>
</dbReference>
<dbReference type="InterPro" id="IPR051483">
    <property type="entry name" value="MAP7_domain-containing"/>
</dbReference>
<feature type="compositionally biased region" description="Polar residues" evidence="3">
    <location>
        <begin position="643"/>
        <end position="672"/>
    </location>
</feature>
<feature type="region of interest" description="Disordered" evidence="3">
    <location>
        <begin position="147"/>
        <end position="188"/>
    </location>
</feature>
<dbReference type="PANTHER" id="PTHR15073">
    <property type="entry name" value="MICROTUBULE-ASSOCIATED PROTEIN"/>
    <property type="match status" value="1"/>
</dbReference>
<feature type="compositionally biased region" description="Basic residues" evidence="3">
    <location>
        <begin position="2061"/>
        <end position="2071"/>
    </location>
</feature>
<dbReference type="OrthoDB" id="70856at2759"/>
<keyword evidence="1 2" id="KW-0175">Coiled coil</keyword>
<reference evidence="4" key="1">
    <citation type="submission" date="2019-03" db="EMBL/GenBank/DDBJ databases">
        <title>Long read genome sequence of the mycoparasitic Pythium oligandrum ATCC 38472 isolated from sugarbeet rhizosphere.</title>
        <authorList>
            <person name="Gaulin E."/>
        </authorList>
    </citation>
    <scope>NUCLEOTIDE SEQUENCE</scope>
    <source>
        <strain evidence="4">ATCC 38472_TT</strain>
    </source>
</reference>
<organism evidence="4 5">
    <name type="scientific">Pythium oligandrum</name>
    <name type="common">Mycoparasitic fungus</name>
    <dbReference type="NCBI Taxonomy" id="41045"/>
    <lineage>
        <taxon>Eukaryota</taxon>
        <taxon>Sar</taxon>
        <taxon>Stramenopiles</taxon>
        <taxon>Oomycota</taxon>
        <taxon>Peronosporomycetes</taxon>
        <taxon>Pythiales</taxon>
        <taxon>Pythiaceae</taxon>
        <taxon>Pythium</taxon>
    </lineage>
</organism>
<accession>A0A8K1FM51</accession>
<sequence length="2549" mass="291243">MRSPVRDGTREEKPFIRASQWEAVLKTLREVLCEAQSRGIELSASFLHFDRARDGLVGAENLKHALTDLRILPTTHVWTDSDLEECIYAITAHRSRVFFTRDDFCAYFSTETRVRNVGNWERNEDDKHKRGDANKSTKRLDRFKLIGDEEDELSPRSPPYSLSNNQPKNVESKSARRKKMKRPLGSLLPSWAHERSKRALKELEGLQRKRRAPWASAESSTTPRYDVPGIHLDSSRREYQDGDVIMDDPDGQALGDGAESSRSGSHGEVDAVTPSVLQFYCETSWKTYEIDADTTISYHILTHESMAPTYSLPMTPGVTPAPDPVFTSFRFTVFIDLFQRIDTLDACPNDPQHRVPSCSILQATDTLDGINKGWLVQPKLGIAAMPQYILGFGTGGHVALHLLANEIPLQAAKYHHLGLFANAQRGLVLFNSVVNGSHDGVRHGWNTWRRLLASGDSLEWHEGLVRSIFSEFYLSQVASSRQAAMKEFFKTRKQFFHASNIALTRALVQGAIKSRTTKVESLRNLLAQTLPFGVVIVHGSLDNVVPPSQVELLSDLFSSLSDSVADCLAVEADSPRVHIAWLKSGHEVLQERPRFVYDLLNQLVGVSVKADSVAPLETGTNGMGPGQMKTPSSVPEKQHTSVRRNSNMASSTPQDQETTETTAFDVSSTLPVRQSDESRRIAEHVQQMLDEEGLKWIQQELYDRELEGSGTTSAILKRYEEVLQQEARAERDRQLREEQKRRQHEAHALEKEAKRREELERELREKETHLSLQRKAHDSQKAFFEQMETQKALQAIRLMEEQLMALEDARSRKWNDLLLEEEAREVRNLEMTHKVSSIEREREEQERERYQVELQRQRLTHQEARRESLKKFQQEFEQNQFVCSAVEVYNLDLAVEYANFPALGDGARVLAHDLSQFYDIKSSQIAESNQRRAQAEELKKELADKDLTLRNLERVLLKAQNTGMIAKAGLGTVRIVPITAAEKQALVRDMDEKRDTVARLQHDQKLLIQELAWKDKLLQRLSVLIKRNEGFRTELLKKMCDCREKGNEMVLCVREDMEKLMEKRESNEKTMKRITIRLQSVRDEVTRAEQATTEYFDCLLRIEGMTQRLPRKTVLYEHGVESNELERRLGVLDAEQQRIRAELRVKRTTLDEYGTTTYTLEQGLVALEKAVPIEAADTSGSDKETFESKTQTSSEGRGGVLGEEVRGKKHTDRTPEEKAWVALDFLVNFAYYYKHIDADEVEIIQRHPDYQYKALKKQDIERLLALPARVSLALAFIKTNDELRAHALLRKYTFGDGDEHFGALADAFDLPESVGPAASVTASLPDALAALEQIENPVLRSRSVLLQEDTVQPLSLLSVQSQQIPPHKSVTHTFRLPTERIGVLALTVSIVFHGHFKSVGYQNGRLAAMLYALPPPSSALSISKPLPIGKCSSVSDVSLCTPHSMGKLVIRHDPAKKPVSTDATYQLVLGAPVLTSYSVEITAKTAAFASEVLRKKRSDALKKQEMLPLKKDEIKNVFVTIQLSERKKRLARKLANEAQDAARIAELEMLRDTKTLETDNALSQMSADERRILHSKIHASEIQFTQQCFMFAKREEEARDIESALQELTKIHVDLLEEVAKMERDLVEYREYLPQIAAALVETNKVAARDAAGARLAKELNTEYVTTGARSGQVLWAELSAMKAKLPSMMTPAERLRRKYKKGLDVLEKKEREWILVDRILHPEMYEWEERLVVDGNYRLRLHGTHPKLAKDEEALATLSQMEVERILKAPWNLLERKEIQIRKIFTRFRDDIGGGRAKPKASQSPITMVSMLRTQKLTDLTTEEREWRLYDQLLNPIYYPVLLKNLAEELEAHRALQSAKQIDAKIPQNLTREDLVVALNTPEEELFKLPSELLRARNVLLKYDPQLSTNLVEAARLAHGQSIAYEKAEMDIDARCRLVFTELQRAIANTRNEYMDSSALHSTMQRFPTKVLRLELEKELDRLLISQIVEKEQFEMENFLKSGNCGRQSISIGGNDANQRAEDSVSSSDSDEEAQIARERKAQQEIKQAAKNGQRDKVRGRALKQKTIQKQRREIKDALQGRSLEEQRRLAEAHALGPTGCMACRASKCQWKPFLQESYVTIEKRIEILQEELEAVKRSPDPVITSTVCLAAVKSGNRAVTLRKSDLFDELTLELKIWDKNLRLRAVDAEFHDTFGSKEQYFETKALHGFPQVQLTEKVQVALQREHNSLVANLTACEVVEDILEFMLEGWVFGERESERRVMGYVPSLKREGPLTMQDLRRLEQERRVVDAKASLKEEEDIQGIPLDKWKPIEVSAFELNTKNKAVKKGSALDKQLTETENALKFGIFCMTLMYFRGLSLLKKQKTVWSTSALKNQKSRSSSNIAERKRMDLQARNVAARDKKAALYDEKARIGMARKQKLQEQQVAAYRRRMVLENQKAKREARAALYIQRMYRGHMGRRAGKKWMIRRREIDAQRALDNAAAVMLQRAYRGRLGRLKAEERRIELAEFISQVRADEAIEEEEEYWRHHRVERVVRRVGAFLKKQA</sequence>
<feature type="region of interest" description="Disordered" evidence="3">
    <location>
        <begin position="730"/>
        <end position="777"/>
    </location>
</feature>
<dbReference type="Gene3D" id="3.40.50.1820">
    <property type="entry name" value="alpha/beta hydrolase"/>
    <property type="match status" value="1"/>
</dbReference>
<evidence type="ECO:0000256" key="2">
    <source>
        <dbReference type="SAM" id="Coils"/>
    </source>
</evidence>
<dbReference type="InterPro" id="IPR029058">
    <property type="entry name" value="AB_hydrolase_fold"/>
</dbReference>
<feature type="region of interest" description="Disordered" evidence="3">
    <location>
        <begin position="616"/>
        <end position="679"/>
    </location>
</feature>
<feature type="region of interest" description="Disordered" evidence="3">
    <location>
        <begin position="2011"/>
        <end position="2071"/>
    </location>
</feature>
<feature type="coiled-coil region" evidence="2">
    <location>
        <begin position="1057"/>
        <end position="1091"/>
    </location>
</feature>
<dbReference type="PROSITE" id="PS50096">
    <property type="entry name" value="IQ"/>
    <property type="match status" value="2"/>
</dbReference>
<evidence type="ECO:0000313" key="5">
    <source>
        <dbReference type="Proteomes" id="UP000794436"/>
    </source>
</evidence>
<feature type="compositionally biased region" description="Basic and acidic residues" evidence="3">
    <location>
        <begin position="2036"/>
        <end position="2045"/>
    </location>
</feature>
<comment type="caution">
    <text evidence="4">The sequence shown here is derived from an EMBL/GenBank/DDBJ whole genome shotgun (WGS) entry which is preliminary data.</text>
</comment>
<feature type="compositionally biased region" description="Polar residues" evidence="3">
    <location>
        <begin position="160"/>
        <end position="169"/>
    </location>
</feature>